<proteinExistence type="predicted"/>
<name>H6QRD1_PUCGT</name>
<sequence length="91" mass="10303">MPSAVLSRILNGHQPVTIEHLTIVKDFTVLVFTELCLPLHPVQALEVQHIYNATEERTTHFNHFRDHETAAFFGVKACQAVPARIRSSVQQ</sequence>
<organism evidence="1 2">
    <name type="scientific">Puccinia graminis f. sp. tritici (strain CRL 75-36-700-3 / race SCCL)</name>
    <name type="common">Black stem rust fungus</name>
    <dbReference type="NCBI Taxonomy" id="418459"/>
    <lineage>
        <taxon>Eukaryota</taxon>
        <taxon>Fungi</taxon>
        <taxon>Dikarya</taxon>
        <taxon>Basidiomycota</taxon>
        <taxon>Pucciniomycotina</taxon>
        <taxon>Pucciniomycetes</taxon>
        <taxon>Pucciniales</taxon>
        <taxon>Pucciniaceae</taxon>
        <taxon>Puccinia</taxon>
    </lineage>
</organism>
<reference evidence="2" key="1">
    <citation type="journal article" date="2011" name="Proc. Natl. Acad. Sci. U.S.A.">
        <title>Obligate biotrophy features unraveled by the genomic analysis of rust fungi.</title>
        <authorList>
            <person name="Duplessis S."/>
            <person name="Cuomo C.A."/>
            <person name="Lin Y.-C."/>
            <person name="Aerts A."/>
            <person name="Tisserant E."/>
            <person name="Veneault-Fourrey C."/>
            <person name="Joly D.L."/>
            <person name="Hacquard S."/>
            <person name="Amselem J."/>
            <person name="Cantarel B.L."/>
            <person name="Chiu R."/>
            <person name="Coutinho P.M."/>
            <person name="Feau N."/>
            <person name="Field M."/>
            <person name="Frey P."/>
            <person name="Gelhaye E."/>
            <person name="Goldberg J."/>
            <person name="Grabherr M.G."/>
            <person name="Kodira C.D."/>
            <person name="Kohler A."/>
            <person name="Kuees U."/>
            <person name="Lindquist E.A."/>
            <person name="Lucas S.M."/>
            <person name="Mago R."/>
            <person name="Mauceli E."/>
            <person name="Morin E."/>
            <person name="Murat C."/>
            <person name="Pangilinan J.L."/>
            <person name="Park R."/>
            <person name="Pearson M."/>
            <person name="Quesneville H."/>
            <person name="Rouhier N."/>
            <person name="Sakthikumar S."/>
            <person name="Salamov A.A."/>
            <person name="Schmutz J."/>
            <person name="Selles B."/>
            <person name="Shapiro H."/>
            <person name="Tanguay P."/>
            <person name="Tuskan G.A."/>
            <person name="Henrissat B."/>
            <person name="Van de Peer Y."/>
            <person name="Rouze P."/>
            <person name="Ellis J.G."/>
            <person name="Dodds P.N."/>
            <person name="Schein J.E."/>
            <person name="Zhong S."/>
            <person name="Hamelin R.C."/>
            <person name="Grigoriev I.V."/>
            <person name="Szabo L.J."/>
            <person name="Martin F."/>
        </authorList>
    </citation>
    <scope>NUCLEOTIDE SEQUENCE [LARGE SCALE GENOMIC DNA]</scope>
    <source>
        <strain evidence="2">CRL 75-36-700-3 / race SCCL</strain>
    </source>
</reference>
<dbReference type="AlphaFoldDB" id="H6QRD1"/>
<evidence type="ECO:0000313" key="1">
    <source>
        <dbReference type="EMBL" id="EHS63220.1"/>
    </source>
</evidence>
<dbReference type="Proteomes" id="UP000008783">
    <property type="component" value="Unassembled WGS sequence"/>
</dbReference>
<gene>
    <name evidence="1" type="ORF">PGTG_21371</name>
</gene>
<keyword evidence="2" id="KW-1185">Reference proteome</keyword>
<dbReference type="OrthoDB" id="10286122at2759"/>
<accession>H6QRD1</accession>
<dbReference type="EMBL" id="DS178281">
    <property type="protein sequence ID" value="EHS63220.1"/>
    <property type="molecule type" value="Genomic_DNA"/>
</dbReference>
<dbReference type="HOGENOM" id="CLU_2428104_0_0_1"/>
<protein>
    <submittedName>
        <fullName evidence="1">Uncharacterized protein</fullName>
    </submittedName>
</protein>
<dbReference type="VEuPathDB" id="FungiDB:PGTG_21371"/>
<dbReference type="GeneID" id="13540566"/>
<dbReference type="KEGG" id="pgr:PGTG_21371"/>
<dbReference type="RefSeq" id="XP_003889927.1">
    <property type="nucleotide sequence ID" value="XM_003889878.1"/>
</dbReference>
<dbReference type="InParanoid" id="H6QRD1"/>
<evidence type="ECO:0000313" key="2">
    <source>
        <dbReference type="Proteomes" id="UP000008783"/>
    </source>
</evidence>